<organism evidence="2 3">
    <name type="scientific">Phormidium yuhuli AB48</name>
    <dbReference type="NCBI Taxonomy" id="2940671"/>
    <lineage>
        <taxon>Bacteria</taxon>
        <taxon>Bacillati</taxon>
        <taxon>Cyanobacteriota</taxon>
        <taxon>Cyanophyceae</taxon>
        <taxon>Oscillatoriophycideae</taxon>
        <taxon>Oscillatoriales</taxon>
        <taxon>Oscillatoriaceae</taxon>
        <taxon>Phormidium</taxon>
        <taxon>Phormidium yuhuli</taxon>
    </lineage>
</organism>
<feature type="compositionally biased region" description="Polar residues" evidence="1">
    <location>
        <begin position="74"/>
        <end position="84"/>
    </location>
</feature>
<gene>
    <name evidence="2" type="ORF">NEA10_14630</name>
</gene>
<feature type="region of interest" description="Disordered" evidence="1">
    <location>
        <begin position="73"/>
        <end position="104"/>
    </location>
</feature>
<evidence type="ECO:0000313" key="2">
    <source>
        <dbReference type="EMBL" id="USR90075.1"/>
    </source>
</evidence>
<sequence>MNPDTLMQSLQTSFRATVGAASTALESLQDAQKREENLQALQNQDWEALVQQLAEKGELTELEARRFVDEILGASSTDAPQTVDVSGDADVKEDEPATEEELEQLSEMVAKLRQELEQLRRPKSDSEY</sequence>
<name>A0ABY5ALJ4_9CYAN</name>
<keyword evidence="3" id="KW-1185">Reference proteome</keyword>
<protein>
    <submittedName>
        <fullName evidence="2">Uncharacterized protein</fullName>
    </submittedName>
</protein>
<dbReference type="RefSeq" id="WP_252661743.1">
    <property type="nucleotide sequence ID" value="NZ_CP098611.1"/>
</dbReference>
<proteinExistence type="predicted"/>
<evidence type="ECO:0000313" key="3">
    <source>
        <dbReference type="Proteomes" id="UP001056708"/>
    </source>
</evidence>
<dbReference type="EMBL" id="CP098611">
    <property type="protein sequence ID" value="USR90075.1"/>
    <property type="molecule type" value="Genomic_DNA"/>
</dbReference>
<dbReference type="Proteomes" id="UP001056708">
    <property type="component" value="Chromosome"/>
</dbReference>
<evidence type="ECO:0000256" key="1">
    <source>
        <dbReference type="SAM" id="MobiDB-lite"/>
    </source>
</evidence>
<reference evidence="2" key="1">
    <citation type="submission" date="2022-06" db="EMBL/GenBank/DDBJ databases">
        <title>Genome sequence of Phormidium yuhuli AB48 isolated from an industrial photobioreactor environment.</title>
        <authorList>
            <person name="Qiu Y."/>
            <person name="Noonan A.J.C."/>
            <person name="Dofher K."/>
            <person name="Koch M."/>
            <person name="Kieft B."/>
            <person name="Lin X."/>
            <person name="Ziels R.M."/>
            <person name="Hallam S.J."/>
        </authorList>
    </citation>
    <scope>NUCLEOTIDE SEQUENCE</scope>
    <source>
        <strain evidence="2">AB48</strain>
    </source>
</reference>
<accession>A0ABY5ALJ4</accession>
<feature type="compositionally biased region" description="Acidic residues" evidence="1">
    <location>
        <begin position="91"/>
        <end position="104"/>
    </location>
</feature>